<dbReference type="OrthoDB" id="7064929at2"/>
<dbReference type="AlphaFoldDB" id="A0A2T3QJK3"/>
<gene>
    <name evidence="1" type="ORF">NCTC11647_03264</name>
</gene>
<protein>
    <submittedName>
        <fullName evidence="1">Uncharacterized protein</fullName>
    </submittedName>
</protein>
<dbReference type="EMBL" id="UATL01000005">
    <property type="protein sequence ID" value="SPY44326.1"/>
    <property type="molecule type" value="Genomic_DNA"/>
</dbReference>
<sequence>MARVKITPHNFKEKFLLSSNTKMKLTNITIYQHRVNVINNDRTALFTVEMSSYYKNWITAYECYGFDCSVLDFIDDIANSVGIDENLLKAIIYMETRNCHSNPFHRSHPNPFPININYQLWEPIVHQLGYSMEDIKYSEMARVHLAAVVLKRIALRLNEPCVVRVATLYNSLNKHETSSYGHRVGEIYLDKIWEKYRNT</sequence>
<evidence type="ECO:0000313" key="1">
    <source>
        <dbReference type="EMBL" id="SPY44326.1"/>
    </source>
</evidence>
<name>A0A2T3QJK3_PHODM</name>
<evidence type="ECO:0000313" key="2">
    <source>
        <dbReference type="Proteomes" id="UP000251647"/>
    </source>
</evidence>
<dbReference type="RefSeq" id="WP_005306393.1">
    <property type="nucleotide sequence ID" value="NZ_CP018298.1"/>
</dbReference>
<dbReference type="Proteomes" id="UP000251647">
    <property type="component" value="Unassembled WGS sequence"/>
</dbReference>
<reference evidence="1 2" key="1">
    <citation type="submission" date="2018-06" db="EMBL/GenBank/DDBJ databases">
        <authorList>
            <consortium name="Pathogen Informatics"/>
            <person name="Doyle S."/>
        </authorList>
    </citation>
    <scope>NUCLEOTIDE SEQUENCE [LARGE SCALE GENOMIC DNA]</scope>
    <source>
        <strain evidence="1 2">NCTC11647</strain>
    </source>
</reference>
<proteinExistence type="predicted"/>
<accession>A0A2T3QJK3</accession>
<organism evidence="1 2">
    <name type="scientific">Photobacterium damselae</name>
    <dbReference type="NCBI Taxonomy" id="38293"/>
    <lineage>
        <taxon>Bacteria</taxon>
        <taxon>Pseudomonadati</taxon>
        <taxon>Pseudomonadota</taxon>
        <taxon>Gammaproteobacteria</taxon>
        <taxon>Vibrionales</taxon>
        <taxon>Vibrionaceae</taxon>
        <taxon>Photobacterium</taxon>
    </lineage>
</organism>